<dbReference type="InterPro" id="IPR002925">
    <property type="entry name" value="Dienelactn_hydro"/>
</dbReference>
<dbReference type="Proteomes" id="UP001226867">
    <property type="component" value="Unassembled WGS sequence"/>
</dbReference>
<name>A0ABT9S8M8_9BURK</name>
<organism evidence="2 3">
    <name type="scientific">Variovorax ginsengisoli</name>
    <dbReference type="NCBI Taxonomy" id="363844"/>
    <lineage>
        <taxon>Bacteria</taxon>
        <taxon>Pseudomonadati</taxon>
        <taxon>Pseudomonadota</taxon>
        <taxon>Betaproteobacteria</taxon>
        <taxon>Burkholderiales</taxon>
        <taxon>Comamonadaceae</taxon>
        <taxon>Variovorax</taxon>
    </lineage>
</organism>
<dbReference type="Gene3D" id="3.40.50.1820">
    <property type="entry name" value="alpha/beta hydrolase"/>
    <property type="match status" value="1"/>
</dbReference>
<dbReference type="Pfam" id="PF01738">
    <property type="entry name" value="DLH"/>
    <property type="match status" value="1"/>
</dbReference>
<dbReference type="InterPro" id="IPR029058">
    <property type="entry name" value="AB_hydrolase_fold"/>
</dbReference>
<dbReference type="RefSeq" id="WP_307689549.1">
    <property type="nucleotide sequence ID" value="NZ_JAUSRO010000005.1"/>
</dbReference>
<feature type="domain" description="Dienelactone hydrolase" evidence="1">
    <location>
        <begin position="25"/>
        <end position="229"/>
    </location>
</feature>
<dbReference type="EMBL" id="JAUSRO010000005">
    <property type="protein sequence ID" value="MDP9899732.1"/>
    <property type="molecule type" value="Genomic_DNA"/>
</dbReference>
<dbReference type="PANTHER" id="PTHR46623:SF6">
    <property type="entry name" value="ALPHA_BETA-HYDROLASES SUPERFAMILY PROTEIN"/>
    <property type="match status" value="1"/>
</dbReference>
<protein>
    <submittedName>
        <fullName evidence="2">Carboxymethylenebutenolidase</fullName>
        <ecNumber evidence="2">3.1.1.45</ecNumber>
    </submittedName>
</protein>
<dbReference type="SUPFAM" id="SSF53474">
    <property type="entry name" value="alpha/beta-Hydrolases"/>
    <property type="match status" value="1"/>
</dbReference>
<evidence type="ECO:0000313" key="3">
    <source>
        <dbReference type="Proteomes" id="UP001226867"/>
    </source>
</evidence>
<reference evidence="2 3" key="1">
    <citation type="submission" date="2023-07" db="EMBL/GenBank/DDBJ databases">
        <title>Sorghum-associated microbial communities from plants grown in Nebraska, USA.</title>
        <authorList>
            <person name="Schachtman D."/>
        </authorList>
    </citation>
    <scope>NUCLEOTIDE SEQUENCE [LARGE SCALE GENOMIC DNA]</scope>
    <source>
        <strain evidence="2 3">DS1607</strain>
    </source>
</reference>
<keyword evidence="2" id="KW-0378">Hydrolase</keyword>
<sequence>MSTTVQIPSGDDRQFEALYSAVADISSPAIVLVQEIFGINHAMTEAVRDWSALGYHVVCPDLFWRQQPNVVLEPQTPGDFDKAIALMQGMDPALAIEDIGATRNWLSSMLGHDRIAVLGYCLGGRLSVQAAMVHPFRCAVSYYGVGLDEVLPLATEATPPSLLHIAELDHFVPPPVRAQILARVDALSQFEAHVYEGCDHAFARKDGDGFVAAAATLAERRSLAFMAKHVA</sequence>
<dbReference type="PANTHER" id="PTHR46623">
    <property type="entry name" value="CARBOXYMETHYLENEBUTENOLIDASE-RELATED"/>
    <property type="match status" value="1"/>
</dbReference>
<dbReference type="InterPro" id="IPR051049">
    <property type="entry name" value="Dienelactone_hydrolase-like"/>
</dbReference>
<keyword evidence="3" id="KW-1185">Reference proteome</keyword>
<evidence type="ECO:0000259" key="1">
    <source>
        <dbReference type="Pfam" id="PF01738"/>
    </source>
</evidence>
<gene>
    <name evidence="2" type="ORF">J2W36_001983</name>
</gene>
<proteinExistence type="predicted"/>
<dbReference type="EC" id="3.1.1.45" evidence="2"/>
<evidence type="ECO:0000313" key="2">
    <source>
        <dbReference type="EMBL" id="MDP9899732.1"/>
    </source>
</evidence>
<dbReference type="GO" id="GO:0008806">
    <property type="term" value="F:carboxymethylenebutenolidase activity"/>
    <property type="evidence" value="ECO:0007669"/>
    <property type="project" value="UniProtKB-EC"/>
</dbReference>
<comment type="caution">
    <text evidence="2">The sequence shown here is derived from an EMBL/GenBank/DDBJ whole genome shotgun (WGS) entry which is preliminary data.</text>
</comment>
<accession>A0ABT9S8M8</accession>